<dbReference type="EMBL" id="BOPG01000012">
    <property type="protein sequence ID" value="GIJ54775.1"/>
    <property type="molecule type" value="Genomic_DNA"/>
</dbReference>
<organism evidence="1 2">
    <name type="scientific">Virgisporangium aurantiacum</name>
    <dbReference type="NCBI Taxonomy" id="175570"/>
    <lineage>
        <taxon>Bacteria</taxon>
        <taxon>Bacillati</taxon>
        <taxon>Actinomycetota</taxon>
        <taxon>Actinomycetes</taxon>
        <taxon>Micromonosporales</taxon>
        <taxon>Micromonosporaceae</taxon>
        <taxon>Virgisporangium</taxon>
    </lineage>
</organism>
<dbReference type="AlphaFoldDB" id="A0A8J4DXP7"/>
<evidence type="ECO:0000313" key="2">
    <source>
        <dbReference type="Proteomes" id="UP000612585"/>
    </source>
</evidence>
<dbReference type="RefSeq" id="WP_203990385.1">
    <property type="nucleotide sequence ID" value="NZ_BOPG01000012.1"/>
</dbReference>
<sequence>MHIPEAHSVLRKSDTGDLVVAADFGSAGRPSATFTELVAGLRAEHTVWETMPPPHGTEVGRDGKWHVDRWVRDIRAAELPVRAVIGFCSGSVYAGALVREISAWQRRPRLILIDPDRAERFMVTNHYEQFVRARLGVVMPAEEVDDAVRAGRAADETCADPLDLAAELGVLCRRYLPPAARQAGMSGPRSVELAEIFSSYLYWLAAGSTVDGRREWATATALNSNTDGFGLDAFPEAERADLVAEVVQFDVSHRELMRDPDVHRTVDGLLQEGD</sequence>
<evidence type="ECO:0000313" key="1">
    <source>
        <dbReference type="EMBL" id="GIJ54775.1"/>
    </source>
</evidence>
<keyword evidence="2" id="KW-1185">Reference proteome</keyword>
<proteinExistence type="predicted"/>
<name>A0A8J4DXP7_9ACTN</name>
<dbReference type="Proteomes" id="UP000612585">
    <property type="component" value="Unassembled WGS sequence"/>
</dbReference>
<gene>
    <name evidence="1" type="ORF">Vau01_022910</name>
</gene>
<comment type="caution">
    <text evidence="1">The sequence shown here is derived from an EMBL/GenBank/DDBJ whole genome shotgun (WGS) entry which is preliminary data.</text>
</comment>
<protein>
    <recommendedName>
        <fullName evidence="3">Thioesterase domain-containing protein</fullName>
    </recommendedName>
</protein>
<evidence type="ECO:0008006" key="3">
    <source>
        <dbReference type="Google" id="ProtNLM"/>
    </source>
</evidence>
<accession>A0A8J4DXP7</accession>
<reference evidence="1" key="1">
    <citation type="submission" date="2021-01" db="EMBL/GenBank/DDBJ databases">
        <title>Whole genome shotgun sequence of Virgisporangium aurantiacum NBRC 16421.</title>
        <authorList>
            <person name="Komaki H."/>
            <person name="Tamura T."/>
        </authorList>
    </citation>
    <scope>NUCLEOTIDE SEQUENCE</scope>
    <source>
        <strain evidence="1">NBRC 16421</strain>
    </source>
</reference>